<comment type="caution">
    <text evidence="1">The sequence shown here is derived from an EMBL/GenBank/DDBJ whole genome shotgun (WGS) entry which is preliminary data.</text>
</comment>
<dbReference type="AlphaFoldDB" id="A0A0F9P2J4"/>
<reference evidence="1" key="1">
    <citation type="journal article" date="2015" name="Nature">
        <title>Complex archaea that bridge the gap between prokaryotes and eukaryotes.</title>
        <authorList>
            <person name="Spang A."/>
            <person name="Saw J.H."/>
            <person name="Jorgensen S.L."/>
            <person name="Zaremba-Niedzwiedzka K."/>
            <person name="Martijn J."/>
            <person name="Lind A.E."/>
            <person name="van Eijk R."/>
            <person name="Schleper C."/>
            <person name="Guy L."/>
            <person name="Ettema T.J."/>
        </authorList>
    </citation>
    <scope>NUCLEOTIDE SEQUENCE</scope>
</reference>
<dbReference type="EMBL" id="LAZR01006026">
    <property type="protein sequence ID" value="KKM95290.1"/>
    <property type="molecule type" value="Genomic_DNA"/>
</dbReference>
<organism evidence="1">
    <name type="scientific">marine sediment metagenome</name>
    <dbReference type="NCBI Taxonomy" id="412755"/>
    <lineage>
        <taxon>unclassified sequences</taxon>
        <taxon>metagenomes</taxon>
        <taxon>ecological metagenomes</taxon>
    </lineage>
</organism>
<proteinExistence type="predicted"/>
<name>A0A0F9P2J4_9ZZZZ</name>
<protein>
    <submittedName>
        <fullName evidence="1">Uncharacterized protein</fullName>
    </submittedName>
</protein>
<accession>A0A0F9P2J4</accession>
<gene>
    <name evidence="1" type="ORF">LCGC14_1189660</name>
</gene>
<sequence>MEYTKDIIKKYRGEETQDRFAEMLTDEFGGYRKIRSQHISMWERGTVIPDMFAMIYLRDNSNSVAISHMAGEIVAIIQNGK</sequence>
<evidence type="ECO:0000313" key="1">
    <source>
        <dbReference type="EMBL" id="KKM95290.1"/>
    </source>
</evidence>